<proteinExistence type="inferred from homology"/>
<dbReference type="HAMAP" id="MF_01376">
    <property type="entry name" value="PhnW_aminotrans_5"/>
    <property type="match status" value="1"/>
</dbReference>
<evidence type="ECO:0000256" key="7">
    <source>
        <dbReference type="ARBA" id="ARBA00049460"/>
    </source>
</evidence>
<evidence type="ECO:0000256" key="4">
    <source>
        <dbReference type="ARBA" id="ARBA00022898"/>
    </source>
</evidence>
<dbReference type="PANTHER" id="PTHR42778:SF1">
    <property type="entry name" value="2-AMINOETHYLPHOSPHONATE--PYRUVATE TRANSAMINASE"/>
    <property type="match status" value="1"/>
</dbReference>
<dbReference type="InterPro" id="IPR015421">
    <property type="entry name" value="PyrdxlP-dep_Trfase_major"/>
</dbReference>
<dbReference type="GO" id="GO:0047304">
    <property type="term" value="F:2-aminoethylphosphonate-pyruvate transaminase activity"/>
    <property type="evidence" value="ECO:0007669"/>
    <property type="project" value="UniProtKB-UniRule"/>
</dbReference>
<dbReference type="AlphaFoldDB" id="T2G978"/>
<dbReference type="InterPro" id="IPR000192">
    <property type="entry name" value="Aminotrans_V_dom"/>
</dbReference>
<keyword evidence="4 10" id="KW-0663">Pyridoxal phosphate</keyword>
<evidence type="ECO:0000259" key="11">
    <source>
        <dbReference type="Pfam" id="PF00266"/>
    </source>
</evidence>
<dbReference type="STRING" id="1121448.DGI_0774"/>
<dbReference type="NCBIfam" id="TIGR03301">
    <property type="entry name" value="PhnW-AepZ"/>
    <property type="match status" value="1"/>
</dbReference>
<dbReference type="Pfam" id="PF00266">
    <property type="entry name" value="Aminotran_5"/>
    <property type="match status" value="1"/>
</dbReference>
<dbReference type="HOGENOM" id="CLU_027686_3_1_7"/>
<dbReference type="NCBIfam" id="NF010006">
    <property type="entry name" value="PRK13479.1"/>
    <property type="match status" value="1"/>
</dbReference>
<dbReference type="RefSeq" id="WP_021759357.1">
    <property type="nucleotide sequence ID" value="NC_022444.1"/>
</dbReference>
<evidence type="ECO:0000256" key="1">
    <source>
        <dbReference type="ARBA" id="ARBA00001933"/>
    </source>
</evidence>
<reference evidence="12 13" key="1">
    <citation type="journal article" date="2013" name="J. Bacteriol.">
        <title>Roles of HynAB and Ech, the only two hydrogenases found in the model sulfate reducer Desulfovibrio gigas.</title>
        <authorList>
            <person name="Morais-Silva F.O."/>
            <person name="Santos C.I."/>
            <person name="Rodrigues R."/>
            <person name="Pereira I.A."/>
            <person name="Rodrigues-Pousada C."/>
        </authorList>
    </citation>
    <scope>NUCLEOTIDE SEQUENCE [LARGE SCALE GENOMIC DNA]</scope>
    <source>
        <strain evidence="13">ATCC 19364 / DSM 1382 / NCIMB 9332 / VKM B-1759</strain>
    </source>
</reference>
<evidence type="ECO:0000256" key="5">
    <source>
        <dbReference type="ARBA" id="ARBA00023317"/>
    </source>
</evidence>
<dbReference type="KEGG" id="dgg:DGI_0774"/>
<evidence type="ECO:0000256" key="8">
    <source>
        <dbReference type="NCBIfam" id="TIGR02326"/>
    </source>
</evidence>
<evidence type="ECO:0000256" key="9">
    <source>
        <dbReference type="PIRSR" id="PIRSR000524-1"/>
    </source>
</evidence>
<accession>T2G978</accession>
<dbReference type="EMBL" id="CP006585">
    <property type="protein sequence ID" value="AGW12671.1"/>
    <property type="molecule type" value="Genomic_DNA"/>
</dbReference>
<feature type="modified residue" description="N6-(pyridoxal phosphate)lysine" evidence="10">
    <location>
        <position position="200"/>
    </location>
</feature>
<gene>
    <name evidence="12" type="ORF">DGI_0774</name>
</gene>
<dbReference type="Gene3D" id="3.90.1150.10">
    <property type="entry name" value="Aspartate Aminotransferase, domain 1"/>
    <property type="match status" value="1"/>
</dbReference>
<feature type="binding site" evidence="9">
    <location>
        <position position="346"/>
    </location>
    <ligand>
        <name>substrate</name>
    </ligand>
</feature>
<comment type="catalytic activity">
    <reaction evidence="7">
        <text>(2-aminoethyl)phosphonate + pyruvate = phosphonoacetaldehyde + L-alanine</text>
        <dbReference type="Rhea" id="RHEA:17021"/>
        <dbReference type="ChEBI" id="CHEBI:15361"/>
        <dbReference type="ChEBI" id="CHEBI:57418"/>
        <dbReference type="ChEBI" id="CHEBI:57972"/>
        <dbReference type="ChEBI" id="CHEBI:58383"/>
        <dbReference type="EC" id="2.6.1.37"/>
    </reaction>
</comment>
<dbReference type="SUPFAM" id="SSF53383">
    <property type="entry name" value="PLP-dependent transferases"/>
    <property type="match status" value="1"/>
</dbReference>
<evidence type="ECO:0000256" key="6">
    <source>
        <dbReference type="ARBA" id="ARBA00044521"/>
    </source>
</evidence>
<dbReference type="Proteomes" id="UP000016587">
    <property type="component" value="Chromosome"/>
</dbReference>
<dbReference type="EC" id="2.6.1.37" evidence="6 8"/>
<dbReference type="InterPro" id="IPR015422">
    <property type="entry name" value="PyrdxlP-dep_Trfase_small"/>
</dbReference>
<evidence type="ECO:0000313" key="13">
    <source>
        <dbReference type="Proteomes" id="UP000016587"/>
    </source>
</evidence>
<keyword evidence="5 12" id="KW-0670">Pyruvate</keyword>
<protein>
    <recommendedName>
        <fullName evidence="6 8">2-aminoethylphosphonate--pyruvate transaminase</fullName>
        <ecNumber evidence="6 8">2.6.1.37</ecNumber>
    </recommendedName>
</protein>
<keyword evidence="13" id="KW-1185">Reference proteome</keyword>
<evidence type="ECO:0000313" key="12">
    <source>
        <dbReference type="EMBL" id="AGW12671.1"/>
    </source>
</evidence>
<keyword evidence="2" id="KW-0032">Aminotransferase</keyword>
<dbReference type="InterPro" id="IPR024169">
    <property type="entry name" value="SP_NH2Trfase/AEP_transaminase"/>
</dbReference>
<dbReference type="GO" id="GO:0019700">
    <property type="term" value="P:organic phosphonate catabolic process"/>
    <property type="evidence" value="ECO:0007669"/>
    <property type="project" value="UniProtKB-UniRule"/>
</dbReference>
<dbReference type="Gene3D" id="3.40.640.10">
    <property type="entry name" value="Type I PLP-dependent aspartate aminotransferase-like (Major domain)"/>
    <property type="match status" value="1"/>
</dbReference>
<dbReference type="InterPro" id="IPR015424">
    <property type="entry name" value="PyrdxlP-dep_Trfase"/>
</dbReference>
<dbReference type="PATRIC" id="fig|1121448.10.peg.776"/>
<dbReference type="OrthoDB" id="9766472at2"/>
<feature type="domain" description="Aminotransferase class V" evidence="11">
    <location>
        <begin position="115"/>
        <end position="315"/>
    </location>
</feature>
<keyword evidence="3" id="KW-0808">Transferase</keyword>
<sequence>MDLRHIPDNPYLLLTPGPLSTSKRVRAALFRDWCTWDDDYNGIVQLVRASLARLATEEAASDISAVLMQGSGTFSVEATIGTAVPEHGVLLVLANGAYGRRIAQIAARLHLNHLLLESPETAPPDPERLRQTLAANPAISHVAVVHCETTTGMLNPVAAIGEIVKEYGKVFIVDAMSSFGGLPMTLDAIHADFLISSANKCIQGIPGFGFVLARRAALEACAGQARSLSLDLHSQWKEMEDKGGKWRYTSPTHAVRAFAEALAELEDEGGVPARHARYVENQRLLVEGMAGLGFTPLLARPLQSPVITAFLSPTHPTYDFRRFYDLLKARGYVIYPGKVSDADTFRIGTIGHVFSDDVLGLLAAVSASMYWQM</sequence>
<reference evidence="13" key="2">
    <citation type="submission" date="2013-07" db="EMBL/GenBank/DDBJ databases">
        <authorList>
            <person name="Morais-Silva F.O."/>
            <person name="Rezende A.M."/>
            <person name="Pimentel C."/>
            <person name="Resende D.M."/>
            <person name="Santos C.I."/>
            <person name="Clemente C."/>
            <person name="de Oliveira L.M."/>
            <person name="da Silva S.M."/>
            <person name="Costa D.A."/>
            <person name="Varela-Raposo A."/>
            <person name="Horacio E.C.A."/>
            <person name="Matos M."/>
            <person name="Flores O."/>
            <person name="Ruiz J.C."/>
            <person name="Rodrigues-Pousada C."/>
        </authorList>
    </citation>
    <scope>NUCLEOTIDE SEQUENCE [LARGE SCALE GENOMIC DNA]</scope>
    <source>
        <strain evidence="13">ATCC 19364 / DSM 1382 / NCIMB 9332 / VKM B-1759</strain>
    </source>
</reference>
<dbReference type="eggNOG" id="COG0075">
    <property type="taxonomic scope" value="Bacteria"/>
</dbReference>
<name>T2G978_MEGG1</name>
<evidence type="ECO:0000256" key="3">
    <source>
        <dbReference type="ARBA" id="ARBA00022679"/>
    </source>
</evidence>
<dbReference type="NCBIfam" id="TIGR02326">
    <property type="entry name" value="transamin_PhnW"/>
    <property type="match status" value="1"/>
</dbReference>
<dbReference type="InterPro" id="IPR012703">
    <property type="entry name" value="NH2EtPonate_pyrv_transaminase"/>
</dbReference>
<organism evidence="12 13">
    <name type="scientific">Megalodesulfovibrio gigas (strain ATCC 19364 / DSM 1382 / NCIMB 9332 / VKM B-1759)</name>
    <name type="common">Desulfovibrio gigas</name>
    <dbReference type="NCBI Taxonomy" id="1121448"/>
    <lineage>
        <taxon>Bacteria</taxon>
        <taxon>Pseudomonadati</taxon>
        <taxon>Thermodesulfobacteriota</taxon>
        <taxon>Desulfovibrionia</taxon>
        <taxon>Desulfovibrionales</taxon>
        <taxon>Desulfovibrionaceae</taxon>
        <taxon>Megalodesulfovibrio</taxon>
    </lineage>
</organism>
<comment type="cofactor">
    <cofactor evidence="1 10">
        <name>pyridoxal 5'-phosphate</name>
        <dbReference type="ChEBI" id="CHEBI:597326"/>
    </cofactor>
</comment>
<evidence type="ECO:0000256" key="2">
    <source>
        <dbReference type="ARBA" id="ARBA00022576"/>
    </source>
</evidence>
<dbReference type="PIRSF" id="PIRSF000524">
    <property type="entry name" value="SPT"/>
    <property type="match status" value="1"/>
</dbReference>
<evidence type="ECO:0000256" key="10">
    <source>
        <dbReference type="PIRSR" id="PIRSR000524-50"/>
    </source>
</evidence>
<dbReference type="PANTHER" id="PTHR42778">
    <property type="entry name" value="2-AMINOETHYLPHOSPHONATE--PYRUVATE TRANSAMINASE"/>
    <property type="match status" value="1"/>
</dbReference>